<dbReference type="EMBL" id="JAWRVI010000036">
    <property type="protein sequence ID" value="KAK4087007.1"/>
    <property type="molecule type" value="Genomic_DNA"/>
</dbReference>
<gene>
    <name evidence="2" type="ORF">Purlil1_8741</name>
</gene>
<proteinExistence type="predicted"/>
<keyword evidence="3" id="KW-1185">Reference proteome</keyword>
<evidence type="ECO:0000256" key="1">
    <source>
        <dbReference type="SAM" id="MobiDB-lite"/>
    </source>
</evidence>
<name>A0ABR0BSN9_PURLI</name>
<protein>
    <submittedName>
        <fullName evidence="2">Uncharacterized protein</fullName>
    </submittedName>
</protein>
<organism evidence="2 3">
    <name type="scientific">Purpureocillium lilacinum</name>
    <name type="common">Paecilomyces lilacinus</name>
    <dbReference type="NCBI Taxonomy" id="33203"/>
    <lineage>
        <taxon>Eukaryota</taxon>
        <taxon>Fungi</taxon>
        <taxon>Dikarya</taxon>
        <taxon>Ascomycota</taxon>
        <taxon>Pezizomycotina</taxon>
        <taxon>Sordariomycetes</taxon>
        <taxon>Hypocreomycetidae</taxon>
        <taxon>Hypocreales</taxon>
        <taxon>Ophiocordycipitaceae</taxon>
        <taxon>Purpureocillium</taxon>
    </lineage>
</organism>
<sequence>MPKLNRHSARLLEPAGVVVASPRRRPWFAGRTVALSPKGPMRTCPPGAVTAGGSAPGQYASGVVSSVLVSCLCASGSLASALSKTAQVKVKLCSTLAAAAGGAACPLSLASWTGHGSQAGKARQAGHGLATASLGASEGLKRTQRWGDLTGPGVWVCLLAPGLEPEAGTTDAGPLCWGWDGMTGGLDWTASACQKACHSAGTRKRSARMPSDASLHLVDPRACLCPSLGRCLTASCSSAPLSFLSPLCRAIPSPPEEAHKHERSHAPQRRHPPQVVDLSSLDGGPRGVWAHWAPWEKGGASTKRRGWMGGWMSFLARGVWSCVRAFPLLGPFWVVVGISDGRGHSLTGAWAESGACFALPGPRLQDPAGPAAEISRCADGGEECVAARANVFPLLCSDDATISHPPPPPYFAHTLALPCRASTMLLLALLSSDSSST</sequence>
<reference evidence="2 3" key="1">
    <citation type="journal article" date="2024" name="Microbiol. Resour. Announc.">
        <title>Genome annotations for the ascomycete fungi Trichoderma harzianum, Trichoderma aggressivum, and Purpureocillium lilacinum.</title>
        <authorList>
            <person name="Beijen E.P.W."/>
            <person name="Ohm R.A."/>
        </authorList>
    </citation>
    <scope>NUCLEOTIDE SEQUENCE [LARGE SCALE GENOMIC DNA]</scope>
    <source>
        <strain evidence="2 3">CBS 150709</strain>
    </source>
</reference>
<accession>A0ABR0BSN9</accession>
<evidence type="ECO:0000313" key="2">
    <source>
        <dbReference type="EMBL" id="KAK4087007.1"/>
    </source>
</evidence>
<feature type="region of interest" description="Disordered" evidence="1">
    <location>
        <begin position="254"/>
        <end position="274"/>
    </location>
</feature>
<evidence type="ECO:0000313" key="3">
    <source>
        <dbReference type="Proteomes" id="UP001287286"/>
    </source>
</evidence>
<dbReference type="Proteomes" id="UP001287286">
    <property type="component" value="Unassembled WGS sequence"/>
</dbReference>
<comment type="caution">
    <text evidence="2">The sequence shown here is derived from an EMBL/GenBank/DDBJ whole genome shotgun (WGS) entry which is preliminary data.</text>
</comment>
<feature type="compositionally biased region" description="Basic residues" evidence="1">
    <location>
        <begin position="261"/>
        <end position="272"/>
    </location>
</feature>